<dbReference type="PIRSF" id="PIRSF005211">
    <property type="entry name" value="Ab_hydro_YheT"/>
    <property type="match status" value="1"/>
</dbReference>
<dbReference type="KEGG" id="hcz:G9Q37_15905"/>
<organism evidence="4 5">
    <name type="scientific">Hydrogenophaga crocea</name>
    <dbReference type="NCBI Taxonomy" id="2716225"/>
    <lineage>
        <taxon>Bacteria</taxon>
        <taxon>Pseudomonadati</taxon>
        <taxon>Pseudomonadota</taxon>
        <taxon>Betaproteobacteria</taxon>
        <taxon>Burkholderiales</taxon>
        <taxon>Comamonadaceae</taxon>
        <taxon>Hydrogenophaga</taxon>
    </lineage>
</organism>
<evidence type="ECO:0000259" key="3">
    <source>
        <dbReference type="Pfam" id="PF00561"/>
    </source>
</evidence>
<evidence type="ECO:0000256" key="1">
    <source>
        <dbReference type="ARBA" id="ARBA00010884"/>
    </source>
</evidence>
<gene>
    <name evidence="4" type="ORF">G9Q37_15905</name>
</gene>
<reference evidence="4 5" key="1">
    <citation type="submission" date="2020-03" db="EMBL/GenBank/DDBJ databases">
        <title>Hydrogenophaga sp. nov. isolated from cyanobacterial mat.</title>
        <authorList>
            <person name="Thorat V."/>
            <person name="Kirdat K."/>
            <person name="Tiwarekar B."/>
            <person name="Costa E.D."/>
            <person name="Yadav A."/>
        </authorList>
    </citation>
    <scope>NUCLEOTIDE SEQUENCE [LARGE SCALE GENOMIC DNA]</scope>
    <source>
        <strain evidence="4 5">BA0156</strain>
    </source>
</reference>
<feature type="domain" description="AB hydrolase-1" evidence="3">
    <location>
        <begin position="69"/>
        <end position="308"/>
    </location>
</feature>
<evidence type="ECO:0000313" key="5">
    <source>
        <dbReference type="Proteomes" id="UP000503162"/>
    </source>
</evidence>
<dbReference type="PANTHER" id="PTHR10794:SF94">
    <property type="entry name" value="ESTERASE YHET-RELATED"/>
    <property type="match status" value="1"/>
</dbReference>
<feature type="active site" description="Charge relay system" evidence="2">
    <location>
        <position position="305"/>
    </location>
</feature>
<dbReference type="InterPro" id="IPR029058">
    <property type="entry name" value="AB_hydrolase_fold"/>
</dbReference>
<dbReference type="Pfam" id="PF00561">
    <property type="entry name" value="Abhydrolase_1"/>
    <property type="match status" value="1"/>
</dbReference>
<sequence>MKAEPAADLNAFRAPWWLPGGHAQTIWPALWARRHFGPPPRWRRERWDTPDGDFIDVDRAEHASHPQAPLLVLFHGLEGGSGSQYAMAFADFAAERGLAYAVPHFRGCSGELNRAPRAYHSGDFEEIHWILRRFAAADPQRPLIAAGVSLGGNALLRWAGEMGEQAAQTVRAVAAICSPLDLAAGGHAIGRGFNRQVYTRMFLNTMKPKALRKLAQHPGLFDGEALRAVRDLYAFDNLFTAPLHGFKGTDDYWRRASAKPHLARIRVPALALNALNDPFVPAASLPRAGEVGPHVTLWQPAHGGHVGFPSSLGAWGLPGHVRTMPEAVGHWLLSHT</sequence>
<evidence type="ECO:0000256" key="2">
    <source>
        <dbReference type="PIRSR" id="PIRSR005211-1"/>
    </source>
</evidence>
<dbReference type="SUPFAM" id="SSF53474">
    <property type="entry name" value="alpha/beta-Hydrolases"/>
    <property type="match status" value="1"/>
</dbReference>
<dbReference type="InterPro" id="IPR050960">
    <property type="entry name" value="AB_hydrolase_4_sf"/>
</dbReference>
<dbReference type="RefSeq" id="WP_166228631.1">
    <property type="nucleotide sequence ID" value="NZ_CP049989.1"/>
</dbReference>
<keyword evidence="5" id="KW-1185">Reference proteome</keyword>
<dbReference type="GO" id="GO:0034338">
    <property type="term" value="F:short-chain carboxylesterase activity"/>
    <property type="evidence" value="ECO:0007669"/>
    <property type="project" value="TreeGrafter"/>
</dbReference>
<evidence type="ECO:0000313" key="4">
    <source>
        <dbReference type="EMBL" id="QIM53527.1"/>
    </source>
</evidence>
<dbReference type="Gene3D" id="3.40.50.1820">
    <property type="entry name" value="alpha/beta hydrolase"/>
    <property type="match status" value="1"/>
</dbReference>
<name>A0A6G8IJZ2_9BURK</name>
<dbReference type="InterPro" id="IPR012020">
    <property type="entry name" value="ABHD4"/>
</dbReference>
<dbReference type="GO" id="GO:0047372">
    <property type="term" value="F:monoacylglycerol lipase activity"/>
    <property type="evidence" value="ECO:0007669"/>
    <property type="project" value="TreeGrafter"/>
</dbReference>
<comment type="similarity">
    <text evidence="1">Belongs to the AB hydrolase superfamily. AB hydrolase 4 family.</text>
</comment>
<dbReference type="Proteomes" id="UP000503162">
    <property type="component" value="Chromosome"/>
</dbReference>
<dbReference type="EMBL" id="CP049989">
    <property type="protein sequence ID" value="QIM53527.1"/>
    <property type="molecule type" value="Genomic_DNA"/>
</dbReference>
<feature type="active site" description="Charge relay system" evidence="2">
    <location>
        <position position="149"/>
    </location>
</feature>
<proteinExistence type="inferred from homology"/>
<feature type="active site" description="Charge relay system" evidence="2">
    <location>
        <position position="277"/>
    </location>
</feature>
<protein>
    <submittedName>
        <fullName evidence="4">Alpha/beta fold hydrolase</fullName>
    </submittedName>
</protein>
<dbReference type="PANTHER" id="PTHR10794">
    <property type="entry name" value="ABHYDROLASE DOMAIN-CONTAINING PROTEIN"/>
    <property type="match status" value="1"/>
</dbReference>
<dbReference type="InterPro" id="IPR000073">
    <property type="entry name" value="AB_hydrolase_1"/>
</dbReference>
<accession>A0A6G8IJZ2</accession>
<dbReference type="AlphaFoldDB" id="A0A6G8IJZ2"/>
<keyword evidence="4" id="KW-0378">Hydrolase</keyword>